<dbReference type="GeneID" id="8235495"/>
<accession>E0VKG0</accession>
<evidence type="ECO:0000313" key="2">
    <source>
        <dbReference type="EMBL" id="EEB13876.1"/>
    </source>
</evidence>
<dbReference type="Proteomes" id="UP000009046">
    <property type="component" value="Unassembled WGS sequence"/>
</dbReference>
<evidence type="ECO:0000256" key="1">
    <source>
        <dbReference type="SAM" id="MobiDB-lite"/>
    </source>
</evidence>
<organism>
    <name type="scientific">Pediculus humanus subsp. corporis</name>
    <name type="common">Body louse</name>
    <dbReference type="NCBI Taxonomy" id="121224"/>
    <lineage>
        <taxon>Eukaryota</taxon>
        <taxon>Metazoa</taxon>
        <taxon>Ecdysozoa</taxon>
        <taxon>Arthropoda</taxon>
        <taxon>Hexapoda</taxon>
        <taxon>Insecta</taxon>
        <taxon>Pterygota</taxon>
        <taxon>Neoptera</taxon>
        <taxon>Paraneoptera</taxon>
        <taxon>Psocodea</taxon>
        <taxon>Troctomorpha</taxon>
        <taxon>Phthiraptera</taxon>
        <taxon>Anoplura</taxon>
        <taxon>Pediculidae</taxon>
        <taxon>Pediculus</taxon>
    </lineage>
</organism>
<dbReference type="VEuPathDB" id="VectorBase:PHUM262910"/>
<dbReference type="EnsemblMetazoa" id="PHUM262910-RA">
    <property type="protein sequence ID" value="PHUM262910-PA"/>
    <property type="gene ID" value="PHUM262910"/>
</dbReference>
<reference evidence="2" key="2">
    <citation type="submission" date="2007-04" db="EMBL/GenBank/DDBJ databases">
        <title>The genome of the human body louse.</title>
        <authorList>
            <consortium name="The Human Body Louse Genome Consortium"/>
            <person name="Kirkness E."/>
            <person name="Walenz B."/>
            <person name="Hass B."/>
            <person name="Bruggner R."/>
            <person name="Strausberg R."/>
        </authorList>
    </citation>
    <scope>NUCLEOTIDE SEQUENCE</scope>
    <source>
        <strain evidence="2">USDA</strain>
    </source>
</reference>
<dbReference type="EMBL" id="DS235243">
    <property type="protein sequence ID" value="EEB13876.1"/>
    <property type="molecule type" value="Genomic_DNA"/>
</dbReference>
<dbReference type="OrthoDB" id="6624682at2759"/>
<evidence type="ECO:0000313" key="3">
    <source>
        <dbReference type="EnsemblMetazoa" id="PHUM262910-PA"/>
    </source>
</evidence>
<dbReference type="OMA" id="EPTVIRH"/>
<dbReference type="KEGG" id="phu:Phum_PHUM262910"/>
<feature type="compositionally biased region" description="Polar residues" evidence="1">
    <location>
        <begin position="162"/>
        <end position="182"/>
    </location>
</feature>
<dbReference type="RefSeq" id="XP_002426614.1">
    <property type="nucleotide sequence ID" value="XM_002426569.1"/>
</dbReference>
<dbReference type="EMBL" id="AAZO01003039">
    <property type="status" value="NOT_ANNOTATED_CDS"/>
    <property type="molecule type" value="Genomic_DNA"/>
</dbReference>
<feature type="region of interest" description="Disordered" evidence="1">
    <location>
        <begin position="162"/>
        <end position="183"/>
    </location>
</feature>
<protein>
    <submittedName>
        <fullName evidence="2 3">Uncharacterized protein</fullName>
    </submittedName>
</protein>
<dbReference type="HOGENOM" id="CLU_1087048_0_0_1"/>
<dbReference type="InParanoid" id="E0VKG0"/>
<keyword evidence="4" id="KW-1185">Reference proteome</keyword>
<dbReference type="STRING" id="121224.E0VKG0"/>
<reference evidence="3" key="3">
    <citation type="submission" date="2020-05" db="UniProtKB">
        <authorList>
            <consortium name="EnsemblMetazoa"/>
        </authorList>
    </citation>
    <scope>IDENTIFICATION</scope>
    <source>
        <strain evidence="3">USDA</strain>
    </source>
</reference>
<gene>
    <name evidence="3" type="primary">8235495</name>
    <name evidence="2" type="ORF">Phum_PHUM262910</name>
</gene>
<name>E0VKG0_PEDHC</name>
<sequence length="256" mass="28512">MPSVKAFPKATKIPEPLNKILEPTVIRHLDADSDSPREYSNVQNRHQVEVDIEQVCEVKNKYVRGKTTMTRHASLEGDDPGFIGPVVWNRHFTNLNEEEIEYENVNVGKMRRRFNELLDDALSMFGSKNGSPEGSDVEPVRQLDNRIHSAVIRPAGVTKIEGSTSCRPNTTGSKRPQSSLVTQGRLKGAWETPSCSTLSRPLSAGIFQETSPRIDKRFIYANSELSPNDPAIPLIAAIKNELKKFDGTTPSNNETN</sequence>
<dbReference type="CTD" id="8235495"/>
<evidence type="ECO:0000313" key="4">
    <source>
        <dbReference type="Proteomes" id="UP000009046"/>
    </source>
</evidence>
<proteinExistence type="predicted"/>
<dbReference type="AlphaFoldDB" id="E0VKG0"/>
<dbReference type="eggNOG" id="ENOG502RZCE">
    <property type="taxonomic scope" value="Eukaryota"/>
</dbReference>
<reference evidence="2" key="1">
    <citation type="submission" date="2007-04" db="EMBL/GenBank/DDBJ databases">
        <title>Annotation of Pediculus humanus corporis strain USDA.</title>
        <authorList>
            <person name="Kirkness E."/>
            <person name="Hannick L."/>
            <person name="Hass B."/>
            <person name="Bruggner R."/>
            <person name="Lawson D."/>
            <person name="Bidwell S."/>
            <person name="Joardar V."/>
            <person name="Caler E."/>
            <person name="Walenz B."/>
            <person name="Inman J."/>
            <person name="Schobel S."/>
            <person name="Galinsky K."/>
            <person name="Amedeo P."/>
            <person name="Strausberg R."/>
        </authorList>
    </citation>
    <scope>NUCLEOTIDE SEQUENCE</scope>
    <source>
        <strain evidence="2">USDA</strain>
    </source>
</reference>